<feature type="non-terminal residue" evidence="5">
    <location>
        <position position="1"/>
    </location>
</feature>
<dbReference type="InterPro" id="IPR013519">
    <property type="entry name" value="Int_alpha_beta-p"/>
</dbReference>
<evidence type="ECO:0000313" key="6">
    <source>
        <dbReference type="Proteomes" id="UP000183002"/>
    </source>
</evidence>
<dbReference type="GO" id="GO:0016787">
    <property type="term" value="F:hydrolase activity"/>
    <property type="evidence" value="ECO:0007669"/>
    <property type="project" value="UniProtKB-KW"/>
</dbReference>
<dbReference type="SUPFAM" id="SSF69318">
    <property type="entry name" value="Integrin alpha N-terminal domain"/>
    <property type="match status" value="2"/>
</dbReference>
<dbReference type="PANTHER" id="PTHR23221:SF7">
    <property type="entry name" value="PHOSPHATIDYLINOSITOL-GLYCAN-SPECIFIC PHOSPHOLIPASE D"/>
    <property type="match status" value="1"/>
</dbReference>
<keyword evidence="1" id="KW-0732">Signal</keyword>
<evidence type="ECO:0000256" key="3">
    <source>
        <dbReference type="ARBA" id="ARBA00022801"/>
    </source>
</evidence>
<dbReference type="SMART" id="SM00191">
    <property type="entry name" value="Int_alpha"/>
    <property type="match status" value="7"/>
</dbReference>
<dbReference type="Pfam" id="PF01839">
    <property type="entry name" value="FG-GAP"/>
    <property type="match status" value="7"/>
</dbReference>
<evidence type="ECO:0000256" key="2">
    <source>
        <dbReference type="ARBA" id="ARBA00022737"/>
    </source>
</evidence>
<dbReference type="GO" id="GO:0007155">
    <property type="term" value="P:cell adhesion"/>
    <property type="evidence" value="ECO:0007669"/>
    <property type="project" value="InterPro"/>
</dbReference>
<evidence type="ECO:0000256" key="1">
    <source>
        <dbReference type="ARBA" id="ARBA00022729"/>
    </source>
</evidence>
<dbReference type="STRING" id="1077947.SAMN05216227_11071"/>
<gene>
    <name evidence="5" type="ORF">SAMN05216227_11071</name>
</gene>
<proteinExistence type="predicted"/>
<name>A0A1H8NW05_9RHOB</name>
<keyword evidence="6" id="KW-1185">Reference proteome</keyword>
<dbReference type="InterPro" id="IPR013517">
    <property type="entry name" value="FG-GAP"/>
</dbReference>
<feature type="non-terminal residue" evidence="5">
    <location>
        <position position="526"/>
    </location>
</feature>
<dbReference type="Gene3D" id="2.130.10.130">
    <property type="entry name" value="Integrin alpha, N-terminal"/>
    <property type="match status" value="6"/>
</dbReference>
<keyword evidence="2" id="KW-0677">Repeat</keyword>
<accession>A0A1H8NW05</accession>
<keyword evidence="4" id="KW-0325">Glycoprotein</keyword>
<protein>
    <submittedName>
        <fullName evidence="5">FG-GAP repeat-containing protein</fullName>
    </submittedName>
</protein>
<organism evidence="5 6">
    <name type="scientific">Pseudorhodobacter antarcticus</name>
    <dbReference type="NCBI Taxonomy" id="1077947"/>
    <lineage>
        <taxon>Bacteria</taxon>
        <taxon>Pseudomonadati</taxon>
        <taxon>Pseudomonadota</taxon>
        <taxon>Alphaproteobacteria</taxon>
        <taxon>Rhodobacterales</taxon>
        <taxon>Paracoccaceae</taxon>
        <taxon>Pseudorhodobacter</taxon>
    </lineage>
</organism>
<dbReference type="PROSITE" id="PS51470">
    <property type="entry name" value="FG_GAP"/>
    <property type="match status" value="6"/>
</dbReference>
<sequence>VYSYHTATMLDSQDESLMRFVQQSPVELSAIAAGTGGFVINGVSTSDFSGFSVSSAGDVNGDGFDDLIIGALSDDPNGGSSGASFVVFGKTDGTAVELSAIEASTGGFVINGVSVDDYSGASVSSAGDVNGDGFDDLIVGADKDDPNGTDSGASFVVFGKTNGTAVELSAIEAGTGGFVINGVSAYDQSGYWVSSAGDVNGDGFDDLIVGARYDSPNGYSSGASFVVFGKTDGTAVQLSAIEAGTGGFVINGVSAYDYSGASVSSAGDVNGDGFDDLIVGAFGDGPNGAYSGASFVVFGKTDGTAVELSAIAAGTGGFVINGVSEDDSSGVSVSSAGDVNGDGFDDLIIGAPSDDPNGNKSGASFVVFGKTDGTAVQLSAIEAGTGGFVINGVSADDQSGRSVSSAGDVNGDGFDDLIVGAPGDAPNGAYSGAIFVVFGKTDGTAVQLSAIEAGTGGFVINGVSAYDLSGQSVSSAGDVNGDGFDDLIVGANSDSPNGGYSGASFVVFGGDFSGAATQVGTVGDDT</sequence>
<evidence type="ECO:0000256" key="4">
    <source>
        <dbReference type="ARBA" id="ARBA00023180"/>
    </source>
</evidence>
<dbReference type="InterPro" id="IPR000413">
    <property type="entry name" value="Integrin_alpha"/>
</dbReference>
<dbReference type="EMBL" id="FOCO01000107">
    <property type="protein sequence ID" value="SEO33865.1"/>
    <property type="molecule type" value="Genomic_DNA"/>
</dbReference>
<dbReference type="PANTHER" id="PTHR23221">
    <property type="entry name" value="GLYCOSYLPHOSPHATIDYLINOSITOL PHOSPHOLIPASE D"/>
    <property type="match status" value="1"/>
</dbReference>
<keyword evidence="3" id="KW-0378">Hydrolase</keyword>
<evidence type="ECO:0000313" key="5">
    <source>
        <dbReference type="EMBL" id="SEO33865.1"/>
    </source>
</evidence>
<dbReference type="AlphaFoldDB" id="A0A1H8NW05"/>
<reference evidence="5 6" key="1">
    <citation type="submission" date="2016-10" db="EMBL/GenBank/DDBJ databases">
        <authorList>
            <person name="de Groot N.N."/>
        </authorList>
    </citation>
    <scope>NUCLEOTIDE SEQUENCE [LARGE SCALE GENOMIC DNA]</scope>
    <source>
        <strain evidence="5 6">CGMCC 1.10836</strain>
    </source>
</reference>
<dbReference type="Proteomes" id="UP000183002">
    <property type="component" value="Unassembled WGS sequence"/>
</dbReference>
<dbReference type="PRINTS" id="PR01185">
    <property type="entry name" value="INTEGRINA"/>
</dbReference>
<dbReference type="GO" id="GO:0008305">
    <property type="term" value="C:integrin complex"/>
    <property type="evidence" value="ECO:0007669"/>
    <property type="project" value="InterPro"/>
</dbReference>
<dbReference type="InterPro" id="IPR028994">
    <property type="entry name" value="Integrin_alpha_N"/>
</dbReference>